<dbReference type="GO" id="GO:0043165">
    <property type="term" value="P:Gram-negative-bacterium-type cell outer membrane assembly"/>
    <property type="evidence" value="ECO:0007669"/>
    <property type="project" value="InterPro"/>
</dbReference>
<dbReference type="GO" id="GO:0030288">
    <property type="term" value="C:outer membrane-bounded periplasmic space"/>
    <property type="evidence" value="ECO:0007669"/>
    <property type="project" value="InterPro"/>
</dbReference>
<dbReference type="PANTHER" id="PTHR47637">
    <property type="entry name" value="CHAPERONE SURA"/>
    <property type="match status" value="1"/>
</dbReference>
<dbReference type="Pfam" id="PF09312">
    <property type="entry name" value="SurA_N"/>
    <property type="match status" value="1"/>
</dbReference>
<dbReference type="OrthoDB" id="14196at2"/>
<dbReference type="HAMAP" id="MF_01183">
    <property type="entry name" value="Chaperone_SurA"/>
    <property type="match status" value="1"/>
</dbReference>
<dbReference type="GO" id="GO:0006457">
    <property type="term" value="P:protein folding"/>
    <property type="evidence" value="ECO:0007669"/>
    <property type="project" value="UniProtKB-UniRule"/>
</dbReference>
<comment type="catalytic activity">
    <reaction evidence="7">
        <text>[protein]-peptidylproline (omega=180) = [protein]-peptidylproline (omega=0)</text>
        <dbReference type="Rhea" id="RHEA:16237"/>
        <dbReference type="Rhea" id="RHEA-COMP:10747"/>
        <dbReference type="Rhea" id="RHEA-COMP:10748"/>
        <dbReference type="ChEBI" id="CHEBI:83833"/>
        <dbReference type="ChEBI" id="CHEBI:83834"/>
        <dbReference type="EC" id="5.2.1.8"/>
    </reaction>
</comment>
<dbReference type="EC" id="5.2.1.8" evidence="7"/>
<evidence type="ECO:0000256" key="2">
    <source>
        <dbReference type="ARBA" id="ARBA00022737"/>
    </source>
</evidence>
<dbReference type="Pfam" id="PF00639">
    <property type="entry name" value="Rotamase"/>
    <property type="match status" value="2"/>
</dbReference>
<keyword evidence="2 7" id="KW-0677">Repeat</keyword>
<keyword evidence="10" id="KW-1185">Reference proteome</keyword>
<evidence type="ECO:0000256" key="1">
    <source>
        <dbReference type="ARBA" id="ARBA00022729"/>
    </source>
</evidence>
<dbReference type="SUPFAM" id="SSF109998">
    <property type="entry name" value="Triger factor/SurA peptide-binding domain-like"/>
    <property type="match status" value="1"/>
</dbReference>
<dbReference type="InterPro" id="IPR023058">
    <property type="entry name" value="PPIase_PpiC_CS"/>
</dbReference>
<evidence type="ECO:0000256" key="6">
    <source>
        <dbReference type="ARBA" id="ARBA00023235"/>
    </source>
</evidence>
<dbReference type="InterPro" id="IPR027304">
    <property type="entry name" value="Trigger_fact/SurA_dom_sf"/>
</dbReference>
<evidence type="ECO:0000256" key="7">
    <source>
        <dbReference type="HAMAP-Rule" id="MF_01183"/>
    </source>
</evidence>
<dbReference type="GO" id="GO:0051082">
    <property type="term" value="F:unfolded protein binding"/>
    <property type="evidence" value="ECO:0007669"/>
    <property type="project" value="UniProtKB-UniRule"/>
</dbReference>
<dbReference type="PANTHER" id="PTHR47637:SF1">
    <property type="entry name" value="CHAPERONE SURA"/>
    <property type="match status" value="1"/>
</dbReference>
<keyword evidence="6 7" id="KW-0413">Isomerase</keyword>
<evidence type="ECO:0000256" key="5">
    <source>
        <dbReference type="ARBA" id="ARBA00023186"/>
    </source>
</evidence>
<organism evidence="9 10">
    <name type="scientific">Thiocapsa roseopersicina</name>
    <dbReference type="NCBI Taxonomy" id="1058"/>
    <lineage>
        <taxon>Bacteria</taxon>
        <taxon>Pseudomonadati</taxon>
        <taxon>Pseudomonadota</taxon>
        <taxon>Gammaproteobacteria</taxon>
        <taxon>Chromatiales</taxon>
        <taxon>Chromatiaceae</taxon>
        <taxon>Thiocapsa</taxon>
    </lineage>
</organism>
<feature type="chain" id="PRO_5011804540" description="Chaperone SurA" evidence="7">
    <location>
        <begin position="37"/>
        <end position="451"/>
    </location>
</feature>
<sequence length="451" mass="49962" precursor="true">MVITRTSRGHHRASAGRRRVAVGSLLACLLIASAPAASQTPIQELDAIIAVVNDDVVVRSELDTEIDLILPQMQKAGTPPPPRPQLEKQVLDRLILKRLQAQRARDLGIQVEEATLNEALTNIAQRNGLSLEELQATLEAGGIRFADFREDTRSQIVTSRLQNQEVVNKIQITDQEIDRFLERESSRLIEREQVRLQHILIALPENATPAQVQAAEAKAARLVARLRGGEDFAKVAAAESDGRNALQGGDLGWFEMGAVPSLVSELAFTMAEGDISDPLSSPSGYHIIKLNEIKAATPADVVQTNARHILVRTNELVSDDDAKRRLEQLRMRIVGGEDFATLARSNSDDTGSALKGGDLGWVNPGDTVPDFEEAMNALPPNGVSEPFQSPFGWHIVQVIERRNQDKEGEFMRIKAREALQRRKAEEATEEWLRQLRDEAYVEIRLDEDAQQ</sequence>
<feature type="signal peptide" evidence="7">
    <location>
        <begin position="1"/>
        <end position="36"/>
    </location>
</feature>
<dbReference type="GO" id="GO:0042277">
    <property type="term" value="F:peptide binding"/>
    <property type="evidence" value="ECO:0007669"/>
    <property type="project" value="InterPro"/>
</dbReference>
<accession>A0A1H2UYJ6</accession>
<evidence type="ECO:0000259" key="8">
    <source>
        <dbReference type="PROSITE" id="PS50198"/>
    </source>
</evidence>
<evidence type="ECO:0000256" key="4">
    <source>
        <dbReference type="ARBA" id="ARBA00023110"/>
    </source>
</evidence>
<dbReference type="GO" id="GO:0003755">
    <property type="term" value="F:peptidyl-prolyl cis-trans isomerase activity"/>
    <property type="evidence" value="ECO:0007669"/>
    <property type="project" value="UniProtKB-UniRule"/>
</dbReference>
<comment type="domain">
    <text evidence="7">The PPIase activity resides only in the second parvulin domain. The N-terminal region and the C-terminal tail are necessary and sufficient for the chaperone activity of SurA. The PPIase activity is dispensable for SurA to function as a chaperone. The N-terminal region and the C-terminal tail are also required for porin recognition.</text>
</comment>
<evidence type="ECO:0000256" key="3">
    <source>
        <dbReference type="ARBA" id="ARBA00022764"/>
    </source>
</evidence>
<feature type="domain" description="PpiC" evidence="8">
    <location>
        <begin position="191"/>
        <end position="292"/>
    </location>
</feature>
<feature type="domain" description="PpiC" evidence="8">
    <location>
        <begin position="301"/>
        <end position="400"/>
    </location>
</feature>
<dbReference type="AlphaFoldDB" id="A0A1H2UYJ6"/>
<proteinExistence type="inferred from homology"/>
<dbReference type="EMBL" id="FNNZ01000006">
    <property type="protein sequence ID" value="SDW61156.1"/>
    <property type="molecule type" value="Genomic_DNA"/>
</dbReference>
<dbReference type="InterPro" id="IPR046357">
    <property type="entry name" value="PPIase_dom_sf"/>
</dbReference>
<dbReference type="Gene3D" id="1.10.4030.10">
    <property type="entry name" value="Porin chaperone SurA, peptide-binding domain"/>
    <property type="match status" value="1"/>
</dbReference>
<evidence type="ECO:0000313" key="10">
    <source>
        <dbReference type="Proteomes" id="UP000198816"/>
    </source>
</evidence>
<evidence type="ECO:0000313" key="9">
    <source>
        <dbReference type="EMBL" id="SDW61156.1"/>
    </source>
</evidence>
<keyword evidence="1 7" id="KW-0732">Signal</keyword>
<dbReference type="PROSITE" id="PS50198">
    <property type="entry name" value="PPIC_PPIASE_2"/>
    <property type="match status" value="2"/>
</dbReference>
<reference evidence="10" key="1">
    <citation type="submission" date="2016-10" db="EMBL/GenBank/DDBJ databases">
        <authorList>
            <person name="Varghese N."/>
            <person name="Submissions S."/>
        </authorList>
    </citation>
    <scope>NUCLEOTIDE SEQUENCE [LARGE SCALE GENOMIC DNA]</scope>
    <source>
        <strain evidence="10">DSM 217</strain>
    </source>
</reference>
<gene>
    <name evidence="7" type="primary">surA</name>
    <name evidence="9" type="ORF">SAMN05421783_10639</name>
</gene>
<dbReference type="Proteomes" id="UP000198816">
    <property type="component" value="Unassembled WGS sequence"/>
</dbReference>
<keyword evidence="5 7" id="KW-0143">Chaperone</keyword>
<dbReference type="InterPro" id="IPR000297">
    <property type="entry name" value="PPIase_PpiC"/>
</dbReference>
<comment type="subcellular location">
    <subcellularLocation>
        <location evidence="7">Periplasm</location>
    </subcellularLocation>
    <text evidence="7">Is capable of associating with the outer membrane.</text>
</comment>
<dbReference type="InterPro" id="IPR015391">
    <property type="entry name" value="SurA_N"/>
</dbReference>
<keyword evidence="4 7" id="KW-0697">Rotamase</keyword>
<protein>
    <recommendedName>
        <fullName evidence="7">Chaperone SurA</fullName>
    </recommendedName>
    <alternativeName>
        <fullName evidence="7">Peptidyl-prolyl cis-trans isomerase SurA</fullName>
        <shortName evidence="7">PPIase SurA</shortName>
        <ecNumber evidence="7">5.2.1.8</ecNumber>
    </alternativeName>
    <alternativeName>
        <fullName evidence="7">Rotamase SurA</fullName>
    </alternativeName>
</protein>
<dbReference type="STRING" id="1058.SAMN05421783_10639"/>
<dbReference type="GO" id="GO:0050821">
    <property type="term" value="P:protein stabilization"/>
    <property type="evidence" value="ECO:0007669"/>
    <property type="project" value="InterPro"/>
</dbReference>
<keyword evidence="3 7" id="KW-0574">Periplasm</keyword>
<name>A0A1H2UYJ6_THIRO</name>
<dbReference type="SUPFAM" id="SSF54534">
    <property type="entry name" value="FKBP-like"/>
    <property type="match status" value="2"/>
</dbReference>
<dbReference type="InterPro" id="IPR023034">
    <property type="entry name" value="PPIase_SurA"/>
</dbReference>
<dbReference type="Gene3D" id="3.10.50.40">
    <property type="match status" value="2"/>
</dbReference>
<comment type="function">
    <text evidence="7">Chaperone involved in the correct folding and assembly of outer membrane proteins. Recognizes specific patterns of aromatic residues and the orientation of their side chains, which are found more frequently in integral outer membrane proteins. May act in both early periplasmic and late outer membrane-associated steps of protein maturation.</text>
</comment>
<dbReference type="InterPro" id="IPR050280">
    <property type="entry name" value="OMP_Chaperone_SurA"/>
</dbReference>
<dbReference type="RefSeq" id="WP_093029978.1">
    <property type="nucleotide sequence ID" value="NZ_FNNZ01000006.1"/>
</dbReference>
<dbReference type="PROSITE" id="PS01096">
    <property type="entry name" value="PPIC_PPIASE_1"/>
    <property type="match status" value="1"/>
</dbReference>